<dbReference type="AlphaFoldDB" id="A0A9X3WKJ3"/>
<evidence type="ECO:0000259" key="6">
    <source>
        <dbReference type="PROSITE" id="PS51063"/>
    </source>
</evidence>
<accession>A0A9X3WKJ3</accession>
<comment type="caution">
    <text evidence="7">The sequence shown here is derived from an EMBL/GenBank/DDBJ whole genome shotgun (WGS) entry which is preliminary data.</text>
</comment>
<name>A0A9X3WKJ3_9BACI</name>
<protein>
    <submittedName>
        <fullName evidence="7">Crp/Fnr family transcriptional regulator</fullName>
    </submittedName>
</protein>
<dbReference type="PANTHER" id="PTHR24567:SF74">
    <property type="entry name" value="HTH-TYPE TRANSCRIPTIONAL REGULATOR ARCR"/>
    <property type="match status" value="1"/>
</dbReference>
<dbReference type="Gene3D" id="2.60.120.10">
    <property type="entry name" value="Jelly Rolls"/>
    <property type="match status" value="1"/>
</dbReference>
<dbReference type="CDD" id="cd00038">
    <property type="entry name" value="CAP_ED"/>
    <property type="match status" value="1"/>
</dbReference>
<dbReference type="SUPFAM" id="SSF46785">
    <property type="entry name" value="Winged helix' DNA-binding domain"/>
    <property type="match status" value="1"/>
</dbReference>
<dbReference type="Pfam" id="PF00027">
    <property type="entry name" value="cNMP_binding"/>
    <property type="match status" value="1"/>
</dbReference>
<dbReference type="Gene3D" id="1.10.10.10">
    <property type="entry name" value="Winged helix-like DNA-binding domain superfamily/Winged helix DNA-binding domain"/>
    <property type="match status" value="1"/>
</dbReference>
<dbReference type="InterPro" id="IPR036388">
    <property type="entry name" value="WH-like_DNA-bd_sf"/>
</dbReference>
<keyword evidence="4" id="KW-0804">Transcription</keyword>
<dbReference type="SUPFAM" id="SSF51206">
    <property type="entry name" value="cAMP-binding domain-like"/>
    <property type="match status" value="1"/>
</dbReference>
<dbReference type="CDD" id="cd00092">
    <property type="entry name" value="HTH_CRP"/>
    <property type="match status" value="1"/>
</dbReference>
<feature type="domain" description="Cyclic nucleotide-binding" evidence="5">
    <location>
        <begin position="14"/>
        <end position="92"/>
    </location>
</feature>
<dbReference type="InterPro" id="IPR050397">
    <property type="entry name" value="Env_Response_Regulators"/>
</dbReference>
<dbReference type="InterPro" id="IPR000595">
    <property type="entry name" value="cNMP-bd_dom"/>
</dbReference>
<evidence type="ECO:0000313" key="7">
    <source>
        <dbReference type="EMBL" id="MDC3420345.1"/>
    </source>
</evidence>
<keyword evidence="3" id="KW-0010">Activator</keyword>
<dbReference type="Pfam" id="PF13545">
    <property type="entry name" value="HTH_Crp_2"/>
    <property type="match status" value="1"/>
</dbReference>
<evidence type="ECO:0000256" key="1">
    <source>
        <dbReference type="ARBA" id="ARBA00023015"/>
    </source>
</evidence>
<gene>
    <name evidence="7" type="ORF">NC661_08205</name>
</gene>
<evidence type="ECO:0000256" key="2">
    <source>
        <dbReference type="ARBA" id="ARBA00023125"/>
    </source>
</evidence>
<keyword evidence="8" id="KW-1185">Reference proteome</keyword>
<dbReference type="GO" id="GO:0005829">
    <property type="term" value="C:cytosol"/>
    <property type="evidence" value="ECO:0007669"/>
    <property type="project" value="TreeGrafter"/>
</dbReference>
<feature type="domain" description="HTH crp-type" evidence="6">
    <location>
        <begin position="148"/>
        <end position="222"/>
    </location>
</feature>
<reference evidence="7" key="1">
    <citation type="submission" date="2022-06" db="EMBL/GenBank/DDBJ databases">
        <title>Aquibacillus sp. a new bacterium isolated from soil saline samples.</title>
        <authorList>
            <person name="Galisteo C."/>
            <person name="De La Haba R."/>
            <person name="Sanchez-Porro C."/>
            <person name="Ventosa A."/>
        </authorList>
    </citation>
    <scope>NUCLEOTIDE SEQUENCE</scope>
    <source>
        <strain evidence="7">JCM 12387</strain>
    </source>
</reference>
<evidence type="ECO:0000256" key="3">
    <source>
        <dbReference type="ARBA" id="ARBA00023159"/>
    </source>
</evidence>
<dbReference type="InterPro" id="IPR018490">
    <property type="entry name" value="cNMP-bd_dom_sf"/>
</dbReference>
<dbReference type="GO" id="GO:0003677">
    <property type="term" value="F:DNA binding"/>
    <property type="evidence" value="ECO:0007669"/>
    <property type="project" value="UniProtKB-KW"/>
</dbReference>
<dbReference type="PROSITE" id="PS51063">
    <property type="entry name" value="HTH_CRP_2"/>
    <property type="match status" value="1"/>
</dbReference>
<dbReference type="SMART" id="SM00419">
    <property type="entry name" value="HTH_CRP"/>
    <property type="match status" value="1"/>
</dbReference>
<dbReference type="PANTHER" id="PTHR24567">
    <property type="entry name" value="CRP FAMILY TRANSCRIPTIONAL REGULATORY PROTEIN"/>
    <property type="match status" value="1"/>
</dbReference>
<keyword evidence="2" id="KW-0238">DNA-binding</keyword>
<keyword evidence="1" id="KW-0805">Transcription regulation</keyword>
<dbReference type="RefSeq" id="WP_259868958.1">
    <property type="nucleotide sequence ID" value="NZ_JAMQJZ010000005.1"/>
</dbReference>
<evidence type="ECO:0000313" key="8">
    <source>
        <dbReference type="Proteomes" id="UP001145072"/>
    </source>
</evidence>
<dbReference type="SMART" id="SM00100">
    <property type="entry name" value="cNMP"/>
    <property type="match status" value="1"/>
</dbReference>
<organism evidence="7 8">
    <name type="scientific">Aquibacillus koreensis</name>
    <dbReference type="NCBI Taxonomy" id="279446"/>
    <lineage>
        <taxon>Bacteria</taxon>
        <taxon>Bacillati</taxon>
        <taxon>Bacillota</taxon>
        <taxon>Bacilli</taxon>
        <taxon>Bacillales</taxon>
        <taxon>Bacillaceae</taxon>
        <taxon>Aquibacillus</taxon>
    </lineage>
</organism>
<dbReference type="Proteomes" id="UP001145072">
    <property type="component" value="Unassembled WGS sequence"/>
</dbReference>
<dbReference type="InterPro" id="IPR036390">
    <property type="entry name" value="WH_DNA-bd_sf"/>
</dbReference>
<evidence type="ECO:0000259" key="5">
    <source>
        <dbReference type="PROSITE" id="PS50042"/>
    </source>
</evidence>
<sequence length="241" mass="27514">MGSALLQKQRNKKSDLISNELRDLLKSIGVTKKMHKNRYLFREGTEAHEIYLIQSGIVQIGKLTAEGKELTLRICKADDIVGELTLFCDDPKYMLSSKIIEAGEVLVISKDRLEQELMYNPSLTFEFMKWTSNHMRKLQSKMRDLLLNGKKGALYSTLIRLSNSYGIMQPNGILIDIVLTNSELAKFCVATRESVNRMLSELRKLGIVSIDDKGRITIHDLQYLRREIGCENCPIEICNID</sequence>
<proteinExistence type="predicted"/>
<dbReference type="EMBL" id="JAMQJZ010000005">
    <property type="protein sequence ID" value="MDC3420345.1"/>
    <property type="molecule type" value="Genomic_DNA"/>
</dbReference>
<dbReference type="GO" id="GO:0003700">
    <property type="term" value="F:DNA-binding transcription factor activity"/>
    <property type="evidence" value="ECO:0007669"/>
    <property type="project" value="TreeGrafter"/>
</dbReference>
<dbReference type="InterPro" id="IPR014710">
    <property type="entry name" value="RmlC-like_jellyroll"/>
</dbReference>
<dbReference type="PROSITE" id="PS50042">
    <property type="entry name" value="CNMP_BINDING_3"/>
    <property type="match status" value="1"/>
</dbReference>
<dbReference type="InterPro" id="IPR012318">
    <property type="entry name" value="HTH_CRP"/>
</dbReference>
<evidence type="ECO:0000256" key="4">
    <source>
        <dbReference type="ARBA" id="ARBA00023163"/>
    </source>
</evidence>